<dbReference type="PROSITE" id="PS50801">
    <property type="entry name" value="STAS"/>
    <property type="match status" value="1"/>
</dbReference>
<dbReference type="EMBL" id="JACHNU010000004">
    <property type="protein sequence ID" value="MBB4663576.1"/>
    <property type="molecule type" value="Genomic_DNA"/>
</dbReference>
<dbReference type="InterPro" id="IPR002645">
    <property type="entry name" value="STAS_dom"/>
</dbReference>
<feature type="region of interest" description="Disordered" evidence="1">
    <location>
        <begin position="1"/>
        <end position="27"/>
    </location>
</feature>
<protein>
    <submittedName>
        <fullName evidence="3">RsbT co-antagonist protein RsbR</fullName>
    </submittedName>
</protein>
<gene>
    <name evidence="3" type="ORF">BDZ31_003171</name>
</gene>
<keyword evidence="4" id="KW-1185">Reference proteome</keyword>
<organism evidence="3 4">
    <name type="scientific">Conexibacter arvalis</name>
    <dbReference type="NCBI Taxonomy" id="912552"/>
    <lineage>
        <taxon>Bacteria</taxon>
        <taxon>Bacillati</taxon>
        <taxon>Actinomycetota</taxon>
        <taxon>Thermoleophilia</taxon>
        <taxon>Solirubrobacterales</taxon>
        <taxon>Conexibacteraceae</taxon>
        <taxon>Conexibacter</taxon>
    </lineage>
</organism>
<sequence>MAMAERRRATRRRARPVVVPSEGPTGESNASLLRELVAHLRRNRTQLRETWARRITDAQLLTAMTAEEIFAEATSVYDNYIEVLETGSVEALQDYARNLSERIIPRGVETDEVLGIVLLLRDVLARSLFEKYQSDFDLLNRVLDAYEPAANRIANTVGVSFVQERERIIRQQQEAIRDLSTPVLQVRERLLILPIIGAIDSQRARQLTEQLLRGIRTNRAKVVVIDITGVPTIDQTVANHIVQTVEASRLMGASVIITGLSAEIAQTLVTIGVDLSKVNAVGDLQGGIEEAERLLGYEVTVRSEDAARHT</sequence>
<evidence type="ECO:0000313" key="3">
    <source>
        <dbReference type="EMBL" id="MBB4663576.1"/>
    </source>
</evidence>
<dbReference type="CDD" id="cd07041">
    <property type="entry name" value="STAS_RsbR_RsbS_like"/>
    <property type="match status" value="1"/>
</dbReference>
<dbReference type="Gene3D" id="3.30.750.24">
    <property type="entry name" value="STAS domain"/>
    <property type="match status" value="1"/>
</dbReference>
<name>A0A840IFJ3_9ACTN</name>
<accession>A0A840IFJ3</accession>
<dbReference type="InterPro" id="IPR036513">
    <property type="entry name" value="STAS_dom_sf"/>
</dbReference>
<dbReference type="PANTHER" id="PTHR33745">
    <property type="entry name" value="RSBT ANTAGONIST PROTEIN RSBS-RELATED"/>
    <property type="match status" value="1"/>
</dbReference>
<feature type="domain" description="STAS" evidence="2">
    <location>
        <begin position="180"/>
        <end position="291"/>
    </location>
</feature>
<dbReference type="SUPFAM" id="SSF52091">
    <property type="entry name" value="SpoIIaa-like"/>
    <property type="match status" value="1"/>
</dbReference>
<comment type="caution">
    <text evidence="3">The sequence shown here is derived from an EMBL/GenBank/DDBJ whole genome shotgun (WGS) entry which is preliminary data.</text>
</comment>
<dbReference type="AlphaFoldDB" id="A0A840IFJ3"/>
<evidence type="ECO:0000259" key="2">
    <source>
        <dbReference type="PROSITE" id="PS50801"/>
    </source>
</evidence>
<dbReference type="Proteomes" id="UP000585272">
    <property type="component" value="Unassembled WGS sequence"/>
</dbReference>
<proteinExistence type="predicted"/>
<evidence type="ECO:0000256" key="1">
    <source>
        <dbReference type="SAM" id="MobiDB-lite"/>
    </source>
</evidence>
<dbReference type="InterPro" id="IPR051932">
    <property type="entry name" value="Bact_StressResp_Reg"/>
</dbReference>
<dbReference type="Pfam" id="PF01740">
    <property type="entry name" value="STAS"/>
    <property type="match status" value="1"/>
</dbReference>
<evidence type="ECO:0000313" key="4">
    <source>
        <dbReference type="Proteomes" id="UP000585272"/>
    </source>
</evidence>
<reference evidence="3 4" key="1">
    <citation type="submission" date="2020-08" db="EMBL/GenBank/DDBJ databases">
        <title>Genomic Encyclopedia of Archaeal and Bacterial Type Strains, Phase II (KMG-II): from individual species to whole genera.</title>
        <authorList>
            <person name="Goeker M."/>
        </authorList>
    </citation>
    <scope>NUCLEOTIDE SEQUENCE [LARGE SCALE GENOMIC DNA]</scope>
    <source>
        <strain evidence="3 4">DSM 23288</strain>
    </source>
</reference>